<evidence type="ECO:0008006" key="8">
    <source>
        <dbReference type="Google" id="ProtNLM"/>
    </source>
</evidence>
<dbReference type="InterPro" id="IPR052527">
    <property type="entry name" value="Metal_cation-efflux_comp"/>
</dbReference>
<dbReference type="Gene3D" id="1.20.120.1630">
    <property type="match status" value="1"/>
</dbReference>
<dbReference type="PANTHER" id="PTHR43847:SF1">
    <property type="entry name" value="BLL3993 PROTEIN"/>
    <property type="match status" value="1"/>
</dbReference>
<evidence type="ECO:0000256" key="4">
    <source>
        <dbReference type="ARBA" id="ARBA00023136"/>
    </source>
</evidence>
<feature type="transmembrane region" description="Helical" evidence="5">
    <location>
        <begin position="45"/>
        <end position="64"/>
    </location>
</feature>
<dbReference type="PANTHER" id="PTHR43847">
    <property type="entry name" value="BLL3993 PROTEIN"/>
    <property type="match status" value="1"/>
</dbReference>
<evidence type="ECO:0000256" key="3">
    <source>
        <dbReference type="ARBA" id="ARBA00022989"/>
    </source>
</evidence>
<dbReference type="Proteomes" id="UP000830167">
    <property type="component" value="Chromosome"/>
</dbReference>
<protein>
    <recommendedName>
        <fullName evidence="8">Isoprenylcysteine carboxyl methyltransferase</fullName>
    </recommendedName>
</protein>
<evidence type="ECO:0000256" key="5">
    <source>
        <dbReference type="SAM" id="Phobius"/>
    </source>
</evidence>
<dbReference type="EMBL" id="CP089291">
    <property type="protein sequence ID" value="UOF92534.1"/>
    <property type="molecule type" value="Genomic_DNA"/>
</dbReference>
<accession>A0ABY4CQI5</accession>
<dbReference type="Pfam" id="PF04140">
    <property type="entry name" value="ICMT"/>
    <property type="match status" value="1"/>
</dbReference>
<sequence>MSSDYFFTIVFSLLIFQRLLELWIAKRNSNWIISQGGYEIGKDHFKYIVLIHTGFLCSLCIEVMTGTASPPDWYTLPFFAFVTVQILRYWCIVSLGHYWNTRIFIVPGRELIKNGPYRWLSHPNYLIVSIEFFLLPLIFGAYYTLAVWPIINYMFLKFVRIPVEKSALEIAEKITLDT</sequence>
<keyword evidence="4 5" id="KW-0472">Membrane</keyword>
<organism evidence="6 7">
    <name type="scientific">Fodinisporobacter ferrooxydans</name>
    <dbReference type="NCBI Taxonomy" id="2901836"/>
    <lineage>
        <taxon>Bacteria</taxon>
        <taxon>Bacillati</taxon>
        <taxon>Bacillota</taxon>
        <taxon>Bacilli</taxon>
        <taxon>Bacillales</taxon>
        <taxon>Alicyclobacillaceae</taxon>
        <taxon>Fodinisporobacter</taxon>
    </lineage>
</organism>
<dbReference type="InterPro" id="IPR007269">
    <property type="entry name" value="ICMT_MeTrfase"/>
</dbReference>
<evidence type="ECO:0000313" key="7">
    <source>
        <dbReference type="Proteomes" id="UP000830167"/>
    </source>
</evidence>
<evidence type="ECO:0000256" key="1">
    <source>
        <dbReference type="ARBA" id="ARBA00004141"/>
    </source>
</evidence>
<feature type="transmembrane region" description="Helical" evidence="5">
    <location>
        <begin position="125"/>
        <end position="151"/>
    </location>
</feature>
<dbReference type="RefSeq" id="WP_347439203.1">
    <property type="nucleotide sequence ID" value="NZ_CP089291.1"/>
</dbReference>
<name>A0ABY4CQI5_9BACL</name>
<proteinExistence type="predicted"/>
<reference evidence="6" key="1">
    <citation type="submission" date="2021-12" db="EMBL/GenBank/DDBJ databases">
        <title>Alicyclobacillaceae gen. nov., sp. nov., isolated from chalcocite enrichment system.</title>
        <authorList>
            <person name="Jiang Z."/>
        </authorList>
    </citation>
    <scope>NUCLEOTIDE SEQUENCE</scope>
    <source>
        <strain evidence="6">MYW30-H2</strain>
    </source>
</reference>
<comment type="subcellular location">
    <subcellularLocation>
        <location evidence="1">Membrane</location>
        <topology evidence="1">Multi-pass membrane protein</topology>
    </subcellularLocation>
</comment>
<keyword evidence="7" id="KW-1185">Reference proteome</keyword>
<gene>
    <name evidence="6" type="ORF">LSG31_10465</name>
</gene>
<keyword evidence="3 5" id="KW-1133">Transmembrane helix</keyword>
<feature type="transmembrane region" description="Helical" evidence="5">
    <location>
        <begin position="6"/>
        <end position="24"/>
    </location>
</feature>
<evidence type="ECO:0000313" key="6">
    <source>
        <dbReference type="EMBL" id="UOF92534.1"/>
    </source>
</evidence>
<evidence type="ECO:0000256" key="2">
    <source>
        <dbReference type="ARBA" id="ARBA00022692"/>
    </source>
</evidence>
<keyword evidence="2 5" id="KW-0812">Transmembrane</keyword>
<feature type="transmembrane region" description="Helical" evidence="5">
    <location>
        <begin position="76"/>
        <end position="99"/>
    </location>
</feature>